<evidence type="ECO:0000256" key="7">
    <source>
        <dbReference type="RuleBase" id="RU004057"/>
    </source>
</evidence>
<keyword evidence="4" id="KW-0283">Flagellar rotation</keyword>
<keyword evidence="2" id="KW-1003">Cell membrane</keyword>
<dbReference type="AlphaFoldDB" id="A0A0Q0CDU0"/>
<keyword evidence="6" id="KW-0472">Membrane</keyword>
<evidence type="ECO:0000313" key="9">
    <source>
        <dbReference type="Proteomes" id="UP000268096"/>
    </source>
</evidence>
<evidence type="ECO:0000256" key="5">
    <source>
        <dbReference type="ARBA" id="ARBA00022989"/>
    </source>
</evidence>
<keyword evidence="8" id="KW-0282">Flagellum</keyword>
<name>A0A0Q0CDU0_PSESX</name>
<dbReference type="InterPro" id="IPR047055">
    <property type="entry name" value="MotA-like"/>
</dbReference>
<evidence type="ECO:0000256" key="6">
    <source>
        <dbReference type="ARBA" id="ARBA00023136"/>
    </source>
</evidence>
<dbReference type="GO" id="GO:0015031">
    <property type="term" value="P:protein transport"/>
    <property type="evidence" value="ECO:0007669"/>
    <property type="project" value="UniProtKB-KW"/>
</dbReference>
<keyword evidence="3" id="KW-0812">Transmembrane</keyword>
<comment type="subcellular location">
    <subcellularLocation>
        <location evidence="1">Cell membrane</location>
        <topology evidence="1">Multi-pass membrane protein</topology>
    </subcellularLocation>
    <subcellularLocation>
        <location evidence="7">Membrane</location>
        <topology evidence="7">Multi-pass membrane protein</topology>
    </subcellularLocation>
</comment>
<comment type="caution">
    <text evidence="8">The sequence shown here is derived from an EMBL/GenBank/DDBJ whole genome shotgun (WGS) entry which is preliminary data.</text>
</comment>
<sequence length="249" mass="26327">MSLMDVLSLIGLILAFVAIIGGNFLEGGHLGALLNGPAALIVLGGTLGASLLQSPMSAFMRAMKIIHWIIFPPRIDLPGGVDRVIGWSMTARKEGLLGLETVADSEPDGYARKGLQLLVDGAEPAAIRSILEVDFITQETRDIQAAKVFESMGGYAPTVGIIGAVMGLIHVMGNLADPSQLGSGIAVAFVATIYGVAMANLILLPVANKLKAIAHRQARYREMLLEGLLSIAEGENPRSIELKLQGFME</sequence>
<dbReference type="Pfam" id="PF01618">
    <property type="entry name" value="MotA_ExbB"/>
    <property type="match status" value="1"/>
</dbReference>
<keyword evidence="8" id="KW-0969">Cilium</keyword>
<evidence type="ECO:0000256" key="3">
    <source>
        <dbReference type="ARBA" id="ARBA00022692"/>
    </source>
</evidence>
<reference evidence="8 9" key="1">
    <citation type="submission" date="2018-08" db="EMBL/GenBank/DDBJ databases">
        <title>Recombination of ecologically and evolutionarily significant loci maintains genetic cohesion in the Pseudomonas syringae species complex.</title>
        <authorList>
            <person name="Dillon M."/>
            <person name="Thakur S."/>
            <person name="Almeida R.N.D."/>
            <person name="Weir B.S."/>
            <person name="Guttman D.S."/>
        </authorList>
    </citation>
    <scope>NUCLEOTIDE SEQUENCE [LARGE SCALE GENOMIC DNA]</scope>
    <source>
        <strain evidence="8 9">ICMP 16926</strain>
    </source>
</reference>
<proteinExistence type="inferred from homology"/>
<keyword evidence="8" id="KW-0966">Cell projection</keyword>
<protein>
    <submittedName>
        <fullName evidence="8">Flagellar motor protein</fullName>
    </submittedName>
</protein>
<dbReference type="Pfam" id="PF20560">
    <property type="entry name" value="MotA_N"/>
    <property type="match status" value="1"/>
</dbReference>
<dbReference type="GO" id="GO:0006935">
    <property type="term" value="P:chemotaxis"/>
    <property type="evidence" value="ECO:0007669"/>
    <property type="project" value="InterPro"/>
</dbReference>
<evidence type="ECO:0000256" key="1">
    <source>
        <dbReference type="ARBA" id="ARBA00004651"/>
    </source>
</evidence>
<dbReference type="PANTHER" id="PTHR30433:SF3">
    <property type="entry name" value="MOTILITY PROTEIN A"/>
    <property type="match status" value="1"/>
</dbReference>
<dbReference type="GO" id="GO:0005886">
    <property type="term" value="C:plasma membrane"/>
    <property type="evidence" value="ECO:0007669"/>
    <property type="project" value="UniProtKB-SubCell"/>
</dbReference>
<dbReference type="Proteomes" id="UP000268096">
    <property type="component" value="Unassembled WGS sequence"/>
</dbReference>
<keyword evidence="7" id="KW-0813">Transport</keyword>
<dbReference type="PANTHER" id="PTHR30433">
    <property type="entry name" value="CHEMOTAXIS PROTEIN MOTA"/>
    <property type="match status" value="1"/>
</dbReference>
<evidence type="ECO:0000256" key="2">
    <source>
        <dbReference type="ARBA" id="ARBA00022475"/>
    </source>
</evidence>
<dbReference type="NCBIfam" id="NF006583">
    <property type="entry name" value="PRK09109.1"/>
    <property type="match status" value="1"/>
</dbReference>
<dbReference type="GO" id="GO:0071978">
    <property type="term" value="P:bacterial-type flagellum-dependent swarming motility"/>
    <property type="evidence" value="ECO:0007669"/>
    <property type="project" value="InterPro"/>
</dbReference>
<dbReference type="InterPro" id="IPR002898">
    <property type="entry name" value="MotA_ExbB_proton_chnl"/>
</dbReference>
<comment type="similarity">
    <text evidence="7">Belongs to the exbB/tolQ family.</text>
</comment>
<accession>A0A0Q0CDU0</accession>
<organism evidence="8 9">
    <name type="scientific">Pseudomonas syringae pv. solidagae</name>
    <dbReference type="NCBI Taxonomy" id="264458"/>
    <lineage>
        <taxon>Bacteria</taxon>
        <taxon>Pseudomonadati</taxon>
        <taxon>Pseudomonadota</taxon>
        <taxon>Gammaproteobacteria</taxon>
        <taxon>Pseudomonadales</taxon>
        <taxon>Pseudomonadaceae</taxon>
        <taxon>Pseudomonas</taxon>
        <taxon>Pseudomonas syringae</taxon>
    </lineage>
</organism>
<evidence type="ECO:0000256" key="4">
    <source>
        <dbReference type="ARBA" id="ARBA00022779"/>
    </source>
</evidence>
<dbReference type="EMBL" id="RBTH01000106">
    <property type="protein sequence ID" value="RMT48546.1"/>
    <property type="molecule type" value="Genomic_DNA"/>
</dbReference>
<gene>
    <name evidence="8" type="ORF">ALP48_04576</name>
</gene>
<dbReference type="InterPro" id="IPR046786">
    <property type="entry name" value="MotA_N"/>
</dbReference>
<keyword evidence="7" id="KW-0653">Protein transport</keyword>
<evidence type="ECO:0000313" key="8">
    <source>
        <dbReference type="EMBL" id="RMT48546.1"/>
    </source>
</evidence>
<keyword evidence="5" id="KW-1133">Transmembrane helix</keyword>